<dbReference type="GO" id="GO:0090328">
    <property type="term" value="P:regulation of olfactory learning"/>
    <property type="evidence" value="ECO:0007669"/>
    <property type="project" value="EnsemblMetazoa"/>
</dbReference>
<feature type="compositionally biased region" description="Pro residues" evidence="1">
    <location>
        <begin position="1"/>
        <end position="10"/>
    </location>
</feature>
<feature type="transmembrane region" description="Helical" evidence="2">
    <location>
        <begin position="45"/>
        <end position="67"/>
    </location>
</feature>
<dbReference type="AlphaFoldDB" id="B4GS50"/>
<dbReference type="PhylomeDB" id="B4GS50"/>
<sequence length="241" mass="26858">MAASEAPPPAEATVEVQTTAPPKDPEEVTLDAILKHLGQFGRFQLIIFLLICLPMMFHAMFSVTYVFTASTVTHRCHIAECDSPESAYVEPWTEFSIPRNGKDLDQCNRYSNDQLPQWNQSAGEDICLAEHYSAHVESCPGNKFVFRDREELTISNDVSIKVPSAMRGVCIPHSLSGTTTTVCQTLADLDFDNMSDDYTQRMAPGCLDQQPGNGKHQKRIEVALLCSHPYQDLDNQNGFND</sequence>
<dbReference type="OrthoDB" id="2261376at2759"/>
<evidence type="ECO:0000313" key="3">
    <source>
        <dbReference type="EMBL" id="EDW40585.1"/>
    </source>
</evidence>
<evidence type="ECO:0000313" key="4">
    <source>
        <dbReference type="Proteomes" id="UP000008744"/>
    </source>
</evidence>
<dbReference type="GO" id="GO:0015870">
    <property type="term" value="P:acetylcholine transport"/>
    <property type="evidence" value="ECO:0007669"/>
    <property type="project" value="EnsemblMetazoa"/>
</dbReference>
<keyword evidence="4" id="KW-1185">Reference proteome</keyword>
<name>B4GS50_DROPE</name>
<gene>
    <name evidence="3" type="primary">Dper\GL24806</name>
    <name evidence="3" type="ORF">Dper_GL24806</name>
</gene>
<keyword evidence="2" id="KW-1133">Transmembrane helix</keyword>
<accession>B4GS50</accession>
<dbReference type="GO" id="GO:0032223">
    <property type="term" value="P:negative regulation of synaptic transmission, cholinergic"/>
    <property type="evidence" value="ECO:0007669"/>
    <property type="project" value="EnsemblMetazoa"/>
</dbReference>
<protein>
    <submittedName>
        <fullName evidence="3">GL24806</fullName>
    </submittedName>
</protein>
<evidence type="ECO:0000256" key="2">
    <source>
        <dbReference type="SAM" id="Phobius"/>
    </source>
</evidence>
<dbReference type="Proteomes" id="UP000008744">
    <property type="component" value="Unassembled WGS sequence"/>
</dbReference>
<feature type="region of interest" description="Disordered" evidence="1">
    <location>
        <begin position="1"/>
        <end position="24"/>
    </location>
</feature>
<dbReference type="EMBL" id="CH479188">
    <property type="protein sequence ID" value="EDW40585.1"/>
    <property type="molecule type" value="Genomic_DNA"/>
</dbReference>
<dbReference type="GO" id="GO:0015220">
    <property type="term" value="F:choline transmembrane transporter activity"/>
    <property type="evidence" value="ECO:0007669"/>
    <property type="project" value="EnsemblMetazoa"/>
</dbReference>
<proteinExistence type="predicted"/>
<keyword evidence="2" id="KW-0472">Membrane</keyword>
<reference evidence="3 4" key="1">
    <citation type="journal article" date="2007" name="Nature">
        <title>Evolution of genes and genomes on the Drosophila phylogeny.</title>
        <authorList>
            <consortium name="Drosophila 12 Genomes Consortium"/>
            <person name="Clark A.G."/>
            <person name="Eisen M.B."/>
            <person name="Smith D.R."/>
            <person name="Bergman C.M."/>
            <person name="Oliver B."/>
            <person name="Markow T.A."/>
            <person name="Kaufman T.C."/>
            <person name="Kellis M."/>
            <person name="Gelbart W."/>
            <person name="Iyer V.N."/>
            <person name="Pollard D.A."/>
            <person name="Sackton T.B."/>
            <person name="Larracuente A.M."/>
            <person name="Singh N.D."/>
            <person name="Abad J.P."/>
            <person name="Abt D.N."/>
            <person name="Adryan B."/>
            <person name="Aguade M."/>
            <person name="Akashi H."/>
            <person name="Anderson W.W."/>
            <person name="Aquadro C.F."/>
            <person name="Ardell D.H."/>
            <person name="Arguello R."/>
            <person name="Artieri C.G."/>
            <person name="Barbash D.A."/>
            <person name="Barker D."/>
            <person name="Barsanti P."/>
            <person name="Batterham P."/>
            <person name="Batzoglou S."/>
            <person name="Begun D."/>
            <person name="Bhutkar A."/>
            <person name="Blanco E."/>
            <person name="Bosak S.A."/>
            <person name="Bradley R.K."/>
            <person name="Brand A.D."/>
            <person name="Brent M.R."/>
            <person name="Brooks A.N."/>
            <person name="Brown R.H."/>
            <person name="Butlin R.K."/>
            <person name="Caggese C."/>
            <person name="Calvi B.R."/>
            <person name="Bernardo de Carvalho A."/>
            <person name="Caspi A."/>
            <person name="Castrezana S."/>
            <person name="Celniker S.E."/>
            <person name="Chang J.L."/>
            <person name="Chapple C."/>
            <person name="Chatterji S."/>
            <person name="Chinwalla A."/>
            <person name="Civetta A."/>
            <person name="Clifton S.W."/>
            <person name="Comeron J.M."/>
            <person name="Costello J.C."/>
            <person name="Coyne J.A."/>
            <person name="Daub J."/>
            <person name="David R.G."/>
            <person name="Delcher A.L."/>
            <person name="Delehaunty K."/>
            <person name="Do C.B."/>
            <person name="Ebling H."/>
            <person name="Edwards K."/>
            <person name="Eickbush T."/>
            <person name="Evans J.D."/>
            <person name="Filipski A."/>
            <person name="Findeiss S."/>
            <person name="Freyhult E."/>
            <person name="Fulton L."/>
            <person name="Fulton R."/>
            <person name="Garcia A.C."/>
            <person name="Gardiner A."/>
            <person name="Garfield D.A."/>
            <person name="Garvin B.E."/>
            <person name="Gibson G."/>
            <person name="Gilbert D."/>
            <person name="Gnerre S."/>
            <person name="Godfrey J."/>
            <person name="Good R."/>
            <person name="Gotea V."/>
            <person name="Gravely B."/>
            <person name="Greenberg A.J."/>
            <person name="Griffiths-Jones S."/>
            <person name="Gross S."/>
            <person name="Guigo R."/>
            <person name="Gustafson E.A."/>
            <person name="Haerty W."/>
            <person name="Hahn M.W."/>
            <person name="Halligan D.L."/>
            <person name="Halpern A.L."/>
            <person name="Halter G.M."/>
            <person name="Han M.V."/>
            <person name="Heger A."/>
            <person name="Hillier L."/>
            <person name="Hinrichs A.S."/>
            <person name="Holmes I."/>
            <person name="Hoskins R.A."/>
            <person name="Hubisz M.J."/>
            <person name="Hultmark D."/>
            <person name="Huntley M.A."/>
            <person name="Jaffe D.B."/>
            <person name="Jagadeeshan S."/>
            <person name="Jeck W.R."/>
            <person name="Johnson J."/>
            <person name="Jones C.D."/>
            <person name="Jordan W.C."/>
            <person name="Karpen G.H."/>
            <person name="Kataoka E."/>
            <person name="Keightley P.D."/>
            <person name="Kheradpour P."/>
            <person name="Kirkness E.F."/>
            <person name="Koerich L.B."/>
            <person name="Kristiansen K."/>
            <person name="Kudrna D."/>
            <person name="Kulathinal R.J."/>
            <person name="Kumar S."/>
            <person name="Kwok R."/>
            <person name="Lander E."/>
            <person name="Langley C.H."/>
            <person name="Lapoint R."/>
            <person name="Lazzaro B.P."/>
            <person name="Lee S.J."/>
            <person name="Levesque L."/>
            <person name="Li R."/>
            <person name="Lin C.F."/>
            <person name="Lin M.F."/>
            <person name="Lindblad-Toh K."/>
            <person name="Llopart A."/>
            <person name="Long M."/>
            <person name="Low L."/>
            <person name="Lozovsky E."/>
            <person name="Lu J."/>
            <person name="Luo M."/>
            <person name="Machado C.A."/>
            <person name="Makalowski W."/>
            <person name="Marzo M."/>
            <person name="Matsuda M."/>
            <person name="Matzkin L."/>
            <person name="McAllister B."/>
            <person name="McBride C.S."/>
            <person name="McKernan B."/>
            <person name="McKernan K."/>
            <person name="Mendez-Lago M."/>
            <person name="Minx P."/>
            <person name="Mollenhauer M.U."/>
            <person name="Montooth K."/>
            <person name="Mount S.M."/>
            <person name="Mu X."/>
            <person name="Myers E."/>
            <person name="Negre B."/>
            <person name="Newfeld S."/>
            <person name="Nielsen R."/>
            <person name="Noor M.A."/>
            <person name="O'Grady P."/>
            <person name="Pachter L."/>
            <person name="Papaceit M."/>
            <person name="Parisi M.J."/>
            <person name="Parisi M."/>
            <person name="Parts L."/>
            <person name="Pedersen J.S."/>
            <person name="Pesole G."/>
            <person name="Phillippy A.M."/>
            <person name="Ponting C.P."/>
            <person name="Pop M."/>
            <person name="Porcelli D."/>
            <person name="Powell J.R."/>
            <person name="Prohaska S."/>
            <person name="Pruitt K."/>
            <person name="Puig M."/>
            <person name="Quesneville H."/>
            <person name="Ram K.R."/>
            <person name="Rand D."/>
            <person name="Rasmussen M.D."/>
            <person name="Reed L.K."/>
            <person name="Reenan R."/>
            <person name="Reily A."/>
            <person name="Remington K.A."/>
            <person name="Rieger T.T."/>
            <person name="Ritchie M.G."/>
            <person name="Robin C."/>
            <person name="Rogers Y.H."/>
            <person name="Rohde C."/>
            <person name="Rozas J."/>
            <person name="Rubenfield M.J."/>
            <person name="Ruiz A."/>
            <person name="Russo S."/>
            <person name="Salzberg S.L."/>
            <person name="Sanchez-Gracia A."/>
            <person name="Saranga D.J."/>
            <person name="Sato H."/>
            <person name="Schaeffer S.W."/>
            <person name="Schatz M.C."/>
            <person name="Schlenke T."/>
            <person name="Schwartz R."/>
            <person name="Segarra C."/>
            <person name="Singh R.S."/>
            <person name="Sirot L."/>
            <person name="Sirota M."/>
            <person name="Sisneros N.B."/>
            <person name="Smith C.D."/>
            <person name="Smith T.F."/>
            <person name="Spieth J."/>
            <person name="Stage D.E."/>
            <person name="Stark A."/>
            <person name="Stephan W."/>
            <person name="Strausberg R.L."/>
            <person name="Strempel S."/>
            <person name="Sturgill D."/>
            <person name="Sutton G."/>
            <person name="Sutton G.G."/>
            <person name="Tao W."/>
            <person name="Teichmann S."/>
            <person name="Tobari Y.N."/>
            <person name="Tomimura Y."/>
            <person name="Tsolas J.M."/>
            <person name="Valente V.L."/>
            <person name="Venter E."/>
            <person name="Venter J.C."/>
            <person name="Vicario S."/>
            <person name="Vieira F.G."/>
            <person name="Vilella A.J."/>
            <person name="Villasante A."/>
            <person name="Walenz B."/>
            <person name="Wang J."/>
            <person name="Wasserman M."/>
            <person name="Watts T."/>
            <person name="Wilson D."/>
            <person name="Wilson R.K."/>
            <person name="Wing R.A."/>
            <person name="Wolfner M.F."/>
            <person name="Wong A."/>
            <person name="Wong G.K."/>
            <person name="Wu C.I."/>
            <person name="Wu G."/>
            <person name="Yamamoto D."/>
            <person name="Yang H.P."/>
            <person name="Yang S.P."/>
            <person name="Yorke J.A."/>
            <person name="Yoshida K."/>
            <person name="Zdobnov E."/>
            <person name="Zhang P."/>
            <person name="Zhang Y."/>
            <person name="Zimin A.V."/>
            <person name="Baldwin J."/>
            <person name="Abdouelleil A."/>
            <person name="Abdulkadir J."/>
            <person name="Abebe A."/>
            <person name="Abera B."/>
            <person name="Abreu J."/>
            <person name="Acer S.C."/>
            <person name="Aftuck L."/>
            <person name="Alexander A."/>
            <person name="An P."/>
            <person name="Anderson E."/>
            <person name="Anderson S."/>
            <person name="Arachi H."/>
            <person name="Azer M."/>
            <person name="Bachantsang P."/>
            <person name="Barry A."/>
            <person name="Bayul T."/>
            <person name="Berlin A."/>
            <person name="Bessette D."/>
            <person name="Bloom T."/>
            <person name="Blye J."/>
            <person name="Boguslavskiy L."/>
            <person name="Bonnet C."/>
            <person name="Boukhgalter B."/>
            <person name="Bourzgui I."/>
            <person name="Brown A."/>
            <person name="Cahill P."/>
            <person name="Channer S."/>
            <person name="Cheshatsang Y."/>
            <person name="Chuda L."/>
            <person name="Citroen M."/>
            <person name="Collymore A."/>
            <person name="Cooke P."/>
            <person name="Costello M."/>
            <person name="D'Aco K."/>
            <person name="Daza R."/>
            <person name="De Haan G."/>
            <person name="DeGray S."/>
            <person name="DeMaso C."/>
            <person name="Dhargay N."/>
            <person name="Dooley K."/>
            <person name="Dooley E."/>
            <person name="Doricent M."/>
            <person name="Dorje P."/>
            <person name="Dorjee K."/>
            <person name="Dupes A."/>
            <person name="Elong R."/>
            <person name="Falk J."/>
            <person name="Farina A."/>
            <person name="Faro S."/>
            <person name="Ferguson D."/>
            <person name="Fisher S."/>
            <person name="Foley C.D."/>
            <person name="Franke A."/>
            <person name="Friedrich D."/>
            <person name="Gadbois L."/>
            <person name="Gearin G."/>
            <person name="Gearin C.R."/>
            <person name="Giannoukos G."/>
            <person name="Goode T."/>
            <person name="Graham J."/>
            <person name="Grandbois E."/>
            <person name="Grewal S."/>
            <person name="Gyaltsen K."/>
            <person name="Hafez N."/>
            <person name="Hagos B."/>
            <person name="Hall J."/>
            <person name="Henson C."/>
            <person name="Hollinger A."/>
            <person name="Honan T."/>
            <person name="Huard M.D."/>
            <person name="Hughes L."/>
            <person name="Hurhula B."/>
            <person name="Husby M.E."/>
            <person name="Kamat A."/>
            <person name="Kanga B."/>
            <person name="Kashin S."/>
            <person name="Khazanovich D."/>
            <person name="Kisner P."/>
            <person name="Lance K."/>
            <person name="Lara M."/>
            <person name="Lee W."/>
            <person name="Lennon N."/>
            <person name="Letendre F."/>
            <person name="LeVine R."/>
            <person name="Lipovsky A."/>
            <person name="Liu X."/>
            <person name="Liu J."/>
            <person name="Liu S."/>
            <person name="Lokyitsang T."/>
            <person name="Lokyitsang Y."/>
            <person name="Lubonja R."/>
            <person name="Lui A."/>
            <person name="MacDonald P."/>
            <person name="Magnisalis V."/>
            <person name="Maru K."/>
            <person name="Matthews C."/>
            <person name="McCusker W."/>
            <person name="McDonough S."/>
            <person name="Mehta T."/>
            <person name="Meldrim J."/>
            <person name="Meneus L."/>
            <person name="Mihai O."/>
            <person name="Mihalev A."/>
            <person name="Mihova T."/>
            <person name="Mittelman R."/>
            <person name="Mlenga V."/>
            <person name="Montmayeur A."/>
            <person name="Mulrain L."/>
            <person name="Navidi A."/>
            <person name="Naylor J."/>
            <person name="Negash T."/>
            <person name="Nguyen T."/>
            <person name="Nguyen N."/>
            <person name="Nicol R."/>
            <person name="Norbu C."/>
            <person name="Norbu N."/>
            <person name="Novod N."/>
            <person name="O'Neill B."/>
            <person name="Osman S."/>
            <person name="Markiewicz E."/>
            <person name="Oyono O.L."/>
            <person name="Patti C."/>
            <person name="Phunkhang P."/>
            <person name="Pierre F."/>
            <person name="Priest M."/>
            <person name="Raghuraman S."/>
            <person name="Rege F."/>
            <person name="Reyes R."/>
            <person name="Rise C."/>
            <person name="Rogov P."/>
            <person name="Ross K."/>
            <person name="Ryan E."/>
            <person name="Settipalli S."/>
            <person name="Shea T."/>
            <person name="Sherpa N."/>
            <person name="Shi L."/>
            <person name="Shih D."/>
            <person name="Sparrow T."/>
            <person name="Spaulding J."/>
            <person name="Stalker J."/>
            <person name="Stange-Thomann N."/>
            <person name="Stavropoulos S."/>
            <person name="Stone C."/>
            <person name="Strader C."/>
            <person name="Tesfaye S."/>
            <person name="Thomson T."/>
            <person name="Thoulutsang Y."/>
            <person name="Thoulutsang D."/>
            <person name="Topham K."/>
            <person name="Topping I."/>
            <person name="Tsamla T."/>
            <person name="Vassiliev H."/>
            <person name="Vo A."/>
            <person name="Wangchuk T."/>
            <person name="Wangdi T."/>
            <person name="Weiand M."/>
            <person name="Wilkinson J."/>
            <person name="Wilson A."/>
            <person name="Yadav S."/>
            <person name="Young G."/>
            <person name="Yu Q."/>
            <person name="Zembek L."/>
            <person name="Zhong D."/>
            <person name="Zimmer A."/>
            <person name="Zwirko Z."/>
            <person name="Jaffe D.B."/>
            <person name="Alvarez P."/>
            <person name="Brockman W."/>
            <person name="Butler J."/>
            <person name="Chin C."/>
            <person name="Gnerre S."/>
            <person name="Grabherr M."/>
            <person name="Kleber M."/>
            <person name="Mauceli E."/>
            <person name="MacCallum I."/>
        </authorList>
    </citation>
    <scope>NUCLEOTIDE SEQUENCE [LARGE SCALE GENOMIC DNA]</scope>
    <source>
        <strain evidence="4">MSH-3 / Tucson 14011-0111.49</strain>
    </source>
</reference>
<organism evidence="4">
    <name type="scientific">Drosophila persimilis</name>
    <name type="common">Fruit fly</name>
    <dbReference type="NCBI Taxonomy" id="7234"/>
    <lineage>
        <taxon>Eukaryota</taxon>
        <taxon>Metazoa</taxon>
        <taxon>Ecdysozoa</taxon>
        <taxon>Arthropoda</taxon>
        <taxon>Hexapoda</taxon>
        <taxon>Insecta</taxon>
        <taxon>Pterygota</taxon>
        <taxon>Neoptera</taxon>
        <taxon>Endopterygota</taxon>
        <taxon>Diptera</taxon>
        <taxon>Brachycera</taxon>
        <taxon>Muscomorpha</taxon>
        <taxon>Ephydroidea</taxon>
        <taxon>Drosophilidae</taxon>
        <taxon>Drosophila</taxon>
        <taxon>Sophophora</taxon>
    </lineage>
</organism>
<dbReference type="HOGENOM" id="CLU_1152784_0_0_1"/>
<keyword evidence="2" id="KW-0812">Transmembrane</keyword>
<dbReference type="GO" id="GO:0007613">
    <property type="term" value="P:memory"/>
    <property type="evidence" value="ECO:0007669"/>
    <property type="project" value="EnsemblMetazoa"/>
</dbReference>
<evidence type="ECO:0000256" key="1">
    <source>
        <dbReference type="SAM" id="MobiDB-lite"/>
    </source>
</evidence>
<dbReference type="eggNOG" id="KOG0255">
    <property type="taxonomic scope" value="Eukaryota"/>
</dbReference>